<dbReference type="PANTHER" id="PTHR43800:SF1">
    <property type="entry name" value="PEPTIDYL-LYSINE N-ACETYLTRANSFERASE YJAB"/>
    <property type="match status" value="1"/>
</dbReference>
<dbReference type="Pfam" id="PF00583">
    <property type="entry name" value="Acetyltransf_1"/>
    <property type="match status" value="1"/>
</dbReference>
<organism evidence="4 5">
    <name type="scientific">Roseibium litorale</name>
    <dbReference type="NCBI Taxonomy" id="2803841"/>
    <lineage>
        <taxon>Bacteria</taxon>
        <taxon>Pseudomonadati</taxon>
        <taxon>Pseudomonadota</taxon>
        <taxon>Alphaproteobacteria</taxon>
        <taxon>Hyphomicrobiales</taxon>
        <taxon>Stappiaceae</taxon>
        <taxon>Roseibium</taxon>
    </lineage>
</organism>
<gene>
    <name evidence="4" type="ORF">IG616_07295</name>
</gene>
<dbReference type="InterPro" id="IPR016181">
    <property type="entry name" value="Acyl_CoA_acyltransferase"/>
</dbReference>
<dbReference type="CDD" id="cd04301">
    <property type="entry name" value="NAT_SF"/>
    <property type="match status" value="1"/>
</dbReference>
<protein>
    <submittedName>
        <fullName evidence="4">GNAT family N-acetyltransferase</fullName>
    </submittedName>
</protein>
<dbReference type="Gene3D" id="3.40.630.30">
    <property type="match status" value="1"/>
</dbReference>
<dbReference type="PROSITE" id="PS51186">
    <property type="entry name" value="GNAT"/>
    <property type="match status" value="1"/>
</dbReference>
<comment type="caution">
    <text evidence="4">The sequence shown here is derived from an EMBL/GenBank/DDBJ whole genome shotgun (WGS) entry which is preliminary data.</text>
</comment>
<reference evidence="4 5" key="2">
    <citation type="journal article" date="2021" name="Int. J. Syst. Evol. Microbiol.">
        <title>Roseibium litorale sp. nov., isolated from a tidal flat sediment and proposal for the reclassification of Labrenzia polysiphoniae as Roseibium polysiphoniae comb. nov.</title>
        <authorList>
            <person name="Liu Y."/>
            <person name="Pei T."/>
            <person name="Du J."/>
            <person name="Chao M."/>
            <person name="Deng M.R."/>
            <person name="Zhu H."/>
        </authorList>
    </citation>
    <scope>NUCLEOTIDE SEQUENCE [LARGE SCALE GENOMIC DNA]</scope>
    <source>
        <strain evidence="4 5">4C16A</strain>
    </source>
</reference>
<feature type="domain" description="N-acetyltransferase" evidence="3">
    <location>
        <begin position="43"/>
        <end position="197"/>
    </location>
</feature>
<name>A0ABR9CLC2_9HYPH</name>
<proteinExistence type="predicted"/>
<evidence type="ECO:0000313" key="5">
    <source>
        <dbReference type="Proteomes" id="UP000632063"/>
    </source>
</evidence>
<dbReference type="InterPro" id="IPR000182">
    <property type="entry name" value="GNAT_dom"/>
</dbReference>
<dbReference type="EMBL" id="JACYXI010000003">
    <property type="protein sequence ID" value="MBD8891344.1"/>
    <property type="molecule type" value="Genomic_DNA"/>
</dbReference>
<evidence type="ECO:0000256" key="2">
    <source>
        <dbReference type="ARBA" id="ARBA00023315"/>
    </source>
</evidence>
<keyword evidence="5" id="KW-1185">Reference proteome</keyword>
<sequence length="203" mass="22836">MSDTLPLALDGYTHLPKGKVAVTVTYLEMLSRPEISLPSRTDLTLEPWTRPELDAYRALFRSVGQDWLWFARLKLSDDELRSVLDDPARAHFVPYLNGKPAGMLELDFSDPETPELAYFGLVPEAIGGGAGRWLMAKALELVWSRPQTKRLWVHTCTADSQKALDFYKRSGFTPYKLAIEVDEDPRLSGLLPRSAAPHVPIIE</sequence>
<keyword evidence="2" id="KW-0012">Acyltransferase</keyword>
<accession>A0ABR9CLC2</accession>
<keyword evidence="1" id="KW-0808">Transferase</keyword>
<dbReference type="RefSeq" id="WP_192147474.1">
    <property type="nucleotide sequence ID" value="NZ_JACYXI010000003.1"/>
</dbReference>
<dbReference type="SUPFAM" id="SSF55729">
    <property type="entry name" value="Acyl-CoA N-acyltransferases (Nat)"/>
    <property type="match status" value="1"/>
</dbReference>
<reference evidence="5" key="1">
    <citation type="submission" date="2020-09" db="EMBL/GenBank/DDBJ databases">
        <title>The genome sequence of strain Labrenzia suaedae 4C16A.</title>
        <authorList>
            <person name="Liu Y."/>
        </authorList>
    </citation>
    <scope>NUCLEOTIDE SEQUENCE [LARGE SCALE GENOMIC DNA]</scope>
    <source>
        <strain evidence="5">4C16A</strain>
    </source>
</reference>
<evidence type="ECO:0000313" key="4">
    <source>
        <dbReference type="EMBL" id="MBD8891344.1"/>
    </source>
</evidence>
<dbReference type="PANTHER" id="PTHR43800">
    <property type="entry name" value="PEPTIDYL-LYSINE N-ACETYLTRANSFERASE YJAB"/>
    <property type="match status" value="1"/>
</dbReference>
<evidence type="ECO:0000259" key="3">
    <source>
        <dbReference type="PROSITE" id="PS51186"/>
    </source>
</evidence>
<evidence type="ECO:0000256" key="1">
    <source>
        <dbReference type="ARBA" id="ARBA00022679"/>
    </source>
</evidence>
<dbReference type="Proteomes" id="UP000632063">
    <property type="component" value="Unassembled WGS sequence"/>
</dbReference>